<sequence length="363" mass="41032">MVSSTLAAARARIAQLDIEIEKLQRLMDPLLTEREQCSQTLAEYKYPILTLPAEITSEIFLQFLPSYPHRPSFGESQSPSFLLQICRRWRDVALTTPALWSAVELMLEPHDHVRQRHLLDMWLQRSANCPLSIRLEYDMENGERIAIIRECVRALLCHASRWQDMEFVLPLESFRDIAGSMPLLRSLTIGIDDCDEVPGTPAALFADAPVLNHVVLHASFSPFFVRLPWSQITTLEAEALYTDEAVEILRHSTMLLNCTLTILDGDPWADSSIPPLPLRSLSLEYIAGGTHELRQLFRALHLPLLETLAVHEIFLGPDPIAALSAVCRDRYPQEIEIFSARISREIYAGAFPLASLSLHESSD</sequence>
<comment type="caution">
    <text evidence="1">The sequence shown here is derived from an EMBL/GenBank/DDBJ whole genome shotgun (WGS) entry which is preliminary data.</text>
</comment>
<protein>
    <recommendedName>
        <fullName evidence="3">F-box domain-containing protein</fullName>
    </recommendedName>
</protein>
<gene>
    <name evidence="1" type="ORF">FB45DRAFT_914541</name>
</gene>
<dbReference type="Proteomes" id="UP001221142">
    <property type="component" value="Unassembled WGS sequence"/>
</dbReference>
<accession>A0AAD7BXW6</accession>
<evidence type="ECO:0008006" key="3">
    <source>
        <dbReference type="Google" id="ProtNLM"/>
    </source>
</evidence>
<name>A0AAD7BXW6_9AGAR</name>
<reference evidence="1" key="1">
    <citation type="submission" date="2023-03" db="EMBL/GenBank/DDBJ databases">
        <title>Massive genome expansion in bonnet fungi (Mycena s.s.) driven by repeated elements and novel gene families across ecological guilds.</title>
        <authorList>
            <consortium name="Lawrence Berkeley National Laboratory"/>
            <person name="Harder C.B."/>
            <person name="Miyauchi S."/>
            <person name="Viragh M."/>
            <person name="Kuo A."/>
            <person name="Thoen E."/>
            <person name="Andreopoulos B."/>
            <person name="Lu D."/>
            <person name="Skrede I."/>
            <person name="Drula E."/>
            <person name="Henrissat B."/>
            <person name="Morin E."/>
            <person name="Kohler A."/>
            <person name="Barry K."/>
            <person name="LaButti K."/>
            <person name="Morin E."/>
            <person name="Salamov A."/>
            <person name="Lipzen A."/>
            <person name="Mereny Z."/>
            <person name="Hegedus B."/>
            <person name="Baldrian P."/>
            <person name="Stursova M."/>
            <person name="Weitz H."/>
            <person name="Taylor A."/>
            <person name="Grigoriev I.V."/>
            <person name="Nagy L.G."/>
            <person name="Martin F."/>
            <person name="Kauserud H."/>
        </authorList>
    </citation>
    <scope>NUCLEOTIDE SEQUENCE</scope>
    <source>
        <strain evidence="1">9284</strain>
    </source>
</reference>
<evidence type="ECO:0000313" key="2">
    <source>
        <dbReference type="Proteomes" id="UP001221142"/>
    </source>
</evidence>
<evidence type="ECO:0000313" key="1">
    <source>
        <dbReference type="EMBL" id="KAJ7633177.1"/>
    </source>
</evidence>
<dbReference type="AlphaFoldDB" id="A0AAD7BXW6"/>
<organism evidence="1 2">
    <name type="scientific">Roridomyces roridus</name>
    <dbReference type="NCBI Taxonomy" id="1738132"/>
    <lineage>
        <taxon>Eukaryota</taxon>
        <taxon>Fungi</taxon>
        <taxon>Dikarya</taxon>
        <taxon>Basidiomycota</taxon>
        <taxon>Agaricomycotina</taxon>
        <taxon>Agaricomycetes</taxon>
        <taxon>Agaricomycetidae</taxon>
        <taxon>Agaricales</taxon>
        <taxon>Marasmiineae</taxon>
        <taxon>Mycenaceae</taxon>
        <taxon>Roridomyces</taxon>
    </lineage>
</organism>
<keyword evidence="2" id="KW-1185">Reference proteome</keyword>
<proteinExistence type="predicted"/>
<dbReference type="EMBL" id="JARKIF010000008">
    <property type="protein sequence ID" value="KAJ7633177.1"/>
    <property type="molecule type" value="Genomic_DNA"/>
</dbReference>